<protein>
    <recommendedName>
        <fullName evidence="1">Smr domain-containing protein</fullName>
    </recommendedName>
</protein>
<dbReference type="InterPro" id="IPR036063">
    <property type="entry name" value="Smr_dom_sf"/>
</dbReference>
<evidence type="ECO:0000313" key="3">
    <source>
        <dbReference type="Proteomes" id="UP001143543"/>
    </source>
</evidence>
<evidence type="ECO:0000259" key="1">
    <source>
        <dbReference type="Pfam" id="PF01713"/>
    </source>
</evidence>
<accession>A0ABQ5MHP8</accession>
<proteinExistence type="predicted"/>
<feature type="domain" description="Smr" evidence="1">
    <location>
        <begin position="116"/>
        <end position="175"/>
    </location>
</feature>
<sequence length="178" mass="20677">MEIKKGDTVEVIDDSLSGKVLKLNEKEVTFETEDGFEMTFPRNEVVVIKNAISVANYEVAEILSEKELKPRKKQIIKPKKQRNDPKLEIDLHIEKLVKSPRGMSNYDMLNLQLEVAERQLKFALSKRIQKVVFIHGVGEGVLKTELEFLFSRYENVRYYEADYNKYGLGAMEIYITQN</sequence>
<evidence type="ECO:0000313" key="2">
    <source>
        <dbReference type="EMBL" id="GLB48934.1"/>
    </source>
</evidence>
<dbReference type="Gene3D" id="3.30.1370.110">
    <property type="match status" value="1"/>
</dbReference>
<keyword evidence="3" id="KW-1185">Reference proteome</keyword>
<dbReference type="EMBL" id="BRVO01000001">
    <property type="protein sequence ID" value="GLB48934.1"/>
    <property type="molecule type" value="Genomic_DNA"/>
</dbReference>
<dbReference type="InterPro" id="IPR002625">
    <property type="entry name" value="Smr_dom"/>
</dbReference>
<name>A0ABQ5MHP8_9FLAO</name>
<dbReference type="Pfam" id="PF01713">
    <property type="entry name" value="Smr"/>
    <property type="match status" value="1"/>
</dbReference>
<gene>
    <name evidence="2" type="ORF">Y10_13020</name>
</gene>
<comment type="caution">
    <text evidence="2">The sequence shown here is derived from an EMBL/GenBank/DDBJ whole genome shotgun (WGS) entry which is preliminary data.</text>
</comment>
<organism evidence="2 3">
    <name type="scientific">Neptunitalea lumnitzerae</name>
    <dbReference type="NCBI Taxonomy" id="2965509"/>
    <lineage>
        <taxon>Bacteria</taxon>
        <taxon>Pseudomonadati</taxon>
        <taxon>Bacteroidota</taxon>
        <taxon>Flavobacteriia</taxon>
        <taxon>Flavobacteriales</taxon>
        <taxon>Flavobacteriaceae</taxon>
        <taxon>Neptunitalea</taxon>
    </lineage>
</organism>
<dbReference type="Proteomes" id="UP001143543">
    <property type="component" value="Unassembled WGS sequence"/>
</dbReference>
<dbReference type="RefSeq" id="WP_281764557.1">
    <property type="nucleotide sequence ID" value="NZ_BRVO01000001.1"/>
</dbReference>
<reference evidence="2" key="1">
    <citation type="submission" date="2022-07" db="EMBL/GenBank/DDBJ databases">
        <title>Taxonomy of Novel Oxalotrophic and Methylotrophic Bacteria.</title>
        <authorList>
            <person name="Sahin N."/>
            <person name="Tani A."/>
        </authorList>
    </citation>
    <scope>NUCLEOTIDE SEQUENCE</scope>
    <source>
        <strain evidence="2">Y10</strain>
    </source>
</reference>